<dbReference type="EMBL" id="MU393567">
    <property type="protein sequence ID" value="KAI4860943.1"/>
    <property type="molecule type" value="Genomic_DNA"/>
</dbReference>
<evidence type="ECO:0000313" key="1">
    <source>
        <dbReference type="EMBL" id="KAI4860943.1"/>
    </source>
</evidence>
<comment type="caution">
    <text evidence="1">The sequence shown here is derived from an EMBL/GenBank/DDBJ whole genome shotgun (WGS) entry which is preliminary data.</text>
</comment>
<sequence length="1042" mass="118474">MASTGENGPKRDSHTDERFKESDLRDALKAIVCKGDFASLQAVQRCDPEIFVQDVGQILLPLSEAQARQLIDKSHQAPFGKGSDTIVDTSVRNTWELNPSQFDFRGASWQSELDAMLCIVRDQLGITAPITAELYKMLIYEKGAMFKAHTDTEKIPGMFGTLVISLPSSHEGGDVVVKHCGVEKTLQTSKEDMSCLFWYSDVSHEVLPLTAGYRWVLTYNLAIDPAAELPTADGLLENQDLRRALESWSRDVESGSMAPTPRHWILTHKYTEANISYQGLKTVDRECVRYLQKMCGELDFDLFLATLEKEESGPCEKDSAHLYDGAEPYGEQVVEAQCYSHELEYVCNEYYRSKYIFDLSGNQLAANMPLDGYNNILDGGFGGEPDQEDYGEYMGNWGIETTHWYMLSALTIVPCKGTVSSLATNSDYGCSHVAKSSDVQKLCEFFVTKHRNAPESKQPLLQLYELLLANYTDHSFKCKTALTGDCLLKVLQVSIHGNEPRLLDLMLFHNQQRPPIEFFAWIKKEYDNSVISIGDFEKLLIYAMNIRPTICEDLEAIFAVNEDTETTGELHDLIYRTMDGCMEKYREWDLQEEEGSALFDFSLDHRDFDYLKEVVIPIVEEHSIDTAFAIDFLDSLHGSGKIGEIPQVEAKLLYERVARKVLLELDPKSLKDPPRKRATIYQHRYSPPKAKQLSVTNYISLNSMLNFMATLISSELQDHLELFSEKMRSQAERIEGKELDEFWVPLLEGLFVILKYYKLSPSARHWTQIYQSVFRAYLLNYVKKLPPKPSLVRHYISCPCGDCTSMRRFLYDSNRRVGHFAVSEERRQHLLRHLCDYSHVDCEQKTDRRRNPHTLTVVKTTTKYDAYADAWEKRREWAAGQLEVFDQDMLRTVLADQYDDIVSMKPIMPIASAPPSSEQQAAGQQASPSVETETRPAAPNYASIPHGMPIKRPARYSWEELPPKRSMLEVSQRISETADRLRVRRGLKPRNAGPSRPSQSGRGNANSTTLPRPTAAMMGTNRDAGVKREHGEVETIDLTGDY</sequence>
<evidence type="ECO:0000313" key="2">
    <source>
        <dbReference type="Proteomes" id="UP001497700"/>
    </source>
</evidence>
<dbReference type="Proteomes" id="UP001497700">
    <property type="component" value="Unassembled WGS sequence"/>
</dbReference>
<reference evidence="1 2" key="1">
    <citation type="journal article" date="2022" name="New Phytol.">
        <title>Ecological generalism drives hyperdiversity of secondary metabolite gene clusters in xylarialean endophytes.</title>
        <authorList>
            <person name="Franco M.E.E."/>
            <person name="Wisecaver J.H."/>
            <person name="Arnold A.E."/>
            <person name="Ju Y.M."/>
            <person name="Slot J.C."/>
            <person name="Ahrendt S."/>
            <person name="Moore L.P."/>
            <person name="Eastman K.E."/>
            <person name="Scott K."/>
            <person name="Konkel Z."/>
            <person name="Mondo S.J."/>
            <person name="Kuo A."/>
            <person name="Hayes R.D."/>
            <person name="Haridas S."/>
            <person name="Andreopoulos B."/>
            <person name="Riley R."/>
            <person name="LaButti K."/>
            <person name="Pangilinan J."/>
            <person name="Lipzen A."/>
            <person name="Amirebrahimi M."/>
            <person name="Yan J."/>
            <person name="Adam C."/>
            <person name="Keymanesh K."/>
            <person name="Ng V."/>
            <person name="Louie K."/>
            <person name="Northen T."/>
            <person name="Drula E."/>
            <person name="Henrissat B."/>
            <person name="Hsieh H.M."/>
            <person name="Youens-Clark K."/>
            <person name="Lutzoni F."/>
            <person name="Miadlikowska J."/>
            <person name="Eastwood D.C."/>
            <person name="Hamelin R.C."/>
            <person name="Grigoriev I.V."/>
            <person name="U'Ren J.M."/>
        </authorList>
    </citation>
    <scope>NUCLEOTIDE SEQUENCE [LARGE SCALE GENOMIC DNA]</scope>
    <source>
        <strain evidence="1 2">CBS 119005</strain>
    </source>
</reference>
<gene>
    <name evidence="1" type="ORF">F4820DRAFT_85370</name>
</gene>
<organism evidence="1 2">
    <name type="scientific">Hypoxylon rubiginosum</name>
    <dbReference type="NCBI Taxonomy" id="110542"/>
    <lineage>
        <taxon>Eukaryota</taxon>
        <taxon>Fungi</taxon>
        <taxon>Dikarya</taxon>
        <taxon>Ascomycota</taxon>
        <taxon>Pezizomycotina</taxon>
        <taxon>Sordariomycetes</taxon>
        <taxon>Xylariomycetidae</taxon>
        <taxon>Xylariales</taxon>
        <taxon>Hypoxylaceae</taxon>
        <taxon>Hypoxylon</taxon>
    </lineage>
</organism>
<proteinExistence type="predicted"/>
<accession>A0ACB9YP64</accession>
<protein>
    <submittedName>
        <fullName evidence="1">Uncharacterized protein</fullName>
    </submittedName>
</protein>
<keyword evidence="2" id="KW-1185">Reference proteome</keyword>
<name>A0ACB9YP64_9PEZI</name>